<feature type="region of interest" description="Disordered" evidence="1">
    <location>
        <begin position="337"/>
        <end position="357"/>
    </location>
</feature>
<dbReference type="PANTHER" id="PTHR21477:SF13">
    <property type="entry name" value="KIAA0930"/>
    <property type="match status" value="1"/>
</dbReference>
<dbReference type="InterPro" id="IPR019141">
    <property type="entry name" value="DUF2045"/>
</dbReference>
<evidence type="ECO:0000313" key="2">
    <source>
        <dbReference type="EMBL" id="PSC76192.1"/>
    </source>
</evidence>
<sequence length="526" mass="51427">MTNAVHVYAATLREVARQAAALGAGDGGGSGAAASKASAASGGNAALSGSGSGSGSDWVVLESATTPAALPTAAGCSVWPQQQWQVAYELLFCQCPPAVAALRPHAADDMLFFVYTDEAAAAARTRLFVRRRQAKALALPADLAAAGTGAGAGSAAAGAAASKVDWRASVLLMVVLQTGYRLSVVTAADPELLSAALEEASPASHGGGGGGSGPGGVWRVTKTVHASPSHVPVNLDQSRSEAGRPQACYPDVCFAVDSCDEAFQSQMLRLPHDCYAVLLHADTRHSWSLPASQAAGSDGGPPEATAAAAAVVADAPAAAAAAAAAAGIAGLSLSQQRRSDAGSSGSTAGRQRSGGGASEESVAAFSGFVSHAQLTAALGNQLFGDGVRQVLRGSATAARGPQAGGGPQPLAACRVSMRGPGGVGAADVAVSSFEPAADTGHLGSTAAATAGAPSAAPSGSGSSGSSPPNKLFARAHAVARGVVAAAKQAAAPPPPGVPLDKLHLRCALMALQVPVDTLAAAILEGI</sequence>
<feature type="compositionally biased region" description="Polar residues" evidence="1">
    <location>
        <begin position="337"/>
        <end position="350"/>
    </location>
</feature>
<evidence type="ECO:0000313" key="3">
    <source>
        <dbReference type="Proteomes" id="UP000239649"/>
    </source>
</evidence>
<proteinExistence type="predicted"/>
<keyword evidence="3" id="KW-1185">Reference proteome</keyword>
<comment type="caution">
    <text evidence="2">The sequence shown here is derived from an EMBL/GenBank/DDBJ whole genome shotgun (WGS) entry which is preliminary data.</text>
</comment>
<dbReference type="PANTHER" id="PTHR21477">
    <property type="entry name" value="ZGC:172139"/>
    <property type="match status" value="1"/>
</dbReference>
<accession>A0A2P6VQ34</accession>
<reference evidence="2 3" key="1">
    <citation type="journal article" date="2018" name="Plant J.">
        <title>Genome sequences of Chlorella sorokiniana UTEX 1602 and Micractinium conductrix SAG 241.80: implications to maltose excretion by a green alga.</title>
        <authorList>
            <person name="Arriola M.B."/>
            <person name="Velmurugan N."/>
            <person name="Zhang Y."/>
            <person name="Plunkett M.H."/>
            <person name="Hondzo H."/>
            <person name="Barney B.M."/>
        </authorList>
    </citation>
    <scope>NUCLEOTIDE SEQUENCE [LARGE SCALE GENOMIC DNA]</scope>
    <source>
        <strain evidence="2 3">SAG 241.80</strain>
    </source>
</reference>
<name>A0A2P6VQ34_9CHLO</name>
<dbReference type="EMBL" id="LHPF02000001">
    <property type="protein sequence ID" value="PSC76192.1"/>
    <property type="molecule type" value="Genomic_DNA"/>
</dbReference>
<protein>
    <submittedName>
        <fullName evidence="2">Uncharacterized protein</fullName>
    </submittedName>
</protein>
<evidence type="ECO:0000256" key="1">
    <source>
        <dbReference type="SAM" id="MobiDB-lite"/>
    </source>
</evidence>
<dbReference type="Pfam" id="PF09741">
    <property type="entry name" value="DUF2045"/>
    <property type="match status" value="1"/>
</dbReference>
<feature type="region of interest" description="Disordered" evidence="1">
    <location>
        <begin position="444"/>
        <end position="470"/>
    </location>
</feature>
<dbReference type="OrthoDB" id="515061at2759"/>
<organism evidence="2 3">
    <name type="scientific">Micractinium conductrix</name>
    <dbReference type="NCBI Taxonomy" id="554055"/>
    <lineage>
        <taxon>Eukaryota</taxon>
        <taxon>Viridiplantae</taxon>
        <taxon>Chlorophyta</taxon>
        <taxon>core chlorophytes</taxon>
        <taxon>Trebouxiophyceae</taxon>
        <taxon>Chlorellales</taxon>
        <taxon>Chlorellaceae</taxon>
        <taxon>Chlorella clade</taxon>
        <taxon>Micractinium</taxon>
    </lineage>
</organism>
<gene>
    <name evidence="2" type="ORF">C2E20_0114</name>
</gene>
<dbReference type="Proteomes" id="UP000239649">
    <property type="component" value="Unassembled WGS sequence"/>
</dbReference>
<dbReference type="AlphaFoldDB" id="A0A2P6VQ34"/>